<dbReference type="RefSeq" id="WP_270038976.1">
    <property type="nucleotide sequence ID" value="NZ_JAPDOD010000004.1"/>
</dbReference>
<dbReference type="Proteomes" id="UP001149140">
    <property type="component" value="Unassembled WGS sequence"/>
</dbReference>
<organism evidence="1 2">
    <name type="scientific">Solirubrobacter ginsenosidimutans</name>
    <dbReference type="NCBI Taxonomy" id="490573"/>
    <lineage>
        <taxon>Bacteria</taxon>
        <taxon>Bacillati</taxon>
        <taxon>Actinomycetota</taxon>
        <taxon>Thermoleophilia</taxon>
        <taxon>Solirubrobacterales</taxon>
        <taxon>Solirubrobacteraceae</taxon>
        <taxon>Solirubrobacter</taxon>
    </lineage>
</organism>
<gene>
    <name evidence="1" type="ORF">OM076_08040</name>
</gene>
<evidence type="ECO:0000313" key="2">
    <source>
        <dbReference type="Proteomes" id="UP001149140"/>
    </source>
</evidence>
<keyword evidence="2" id="KW-1185">Reference proteome</keyword>
<dbReference type="AlphaFoldDB" id="A0A9X3MPU9"/>
<reference evidence="1" key="1">
    <citation type="submission" date="2022-10" db="EMBL/GenBank/DDBJ databases">
        <title>The WGS of Solirubrobacter ginsenosidimutans DSM 21036.</title>
        <authorList>
            <person name="Jiang Z."/>
        </authorList>
    </citation>
    <scope>NUCLEOTIDE SEQUENCE</scope>
    <source>
        <strain evidence="1">DSM 21036</strain>
    </source>
</reference>
<evidence type="ECO:0000313" key="1">
    <source>
        <dbReference type="EMBL" id="MDA0160209.1"/>
    </source>
</evidence>
<sequence>MEKQHMEVVVELRQGASSQIVADWLAQFGLEVMPLAVGLLAMGDATAVRTAFGPGDPIDLAVPDALREHVEYAAIVPPKHFYESPL</sequence>
<protein>
    <submittedName>
        <fullName evidence="1">Uncharacterized protein</fullName>
    </submittedName>
</protein>
<dbReference type="EMBL" id="JAPDOD010000004">
    <property type="protein sequence ID" value="MDA0160209.1"/>
    <property type="molecule type" value="Genomic_DNA"/>
</dbReference>
<name>A0A9X3MPU9_9ACTN</name>
<accession>A0A9X3MPU9</accession>
<proteinExistence type="predicted"/>
<comment type="caution">
    <text evidence="1">The sequence shown here is derived from an EMBL/GenBank/DDBJ whole genome shotgun (WGS) entry which is preliminary data.</text>
</comment>